<dbReference type="PROSITE" id="PS51118">
    <property type="entry name" value="HTH_HXLR"/>
    <property type="match status" value="1"/>
</dbReference>
<dbReference type="RefSeq" id="WP_211362222.1">
    <property type="nucleotide sequence ID" value="NZ_VFPH01000002.1"/>
</dbReference>
<organism evidence="5 6">
    <name type="scientific">Pseudonocardia cypriaca</name>
    <dbReference type="NCBI Taxonomy" id="882449"/>
    <lineage>
        <taxon>Bacteria</taxon>
        <taxon>Bacillati</taxon>
        <taxon>Actinomycetota</taxon>
        <taxon>Actinomycetes</taxon>
        <taxon>Pseudonocardiales</taxon>
        <taxon>Pseudonocardiaceae</taxon>
        <taxon>Pseudonocardia</taxon>
    </lineage>
</organism>
<evidence type="ECO:0000256" key="2">
    <source>
        <dbReference type="ARBA" id="ARBA00023125"/>
    </source>
</evidence>
<keyword evidence="6" id="KW-1185">Reference proteome</keyword>
<dbReference type="PANTHER" id="PTHR33204">
    <property type="entry name" value="TRANSCRIPTIONAL REGULATOR, MARR FAMILY"/>
    <property type="match status" value="1"/>
</dbReference>
<reference evidence="5 6" key="1">
    <citation type="submission" date="2019-06" db="EMBL/GenBank/DDBJ databases">
        <title>Sequencing the genomes of 1000 actinobacteria strains.</title>
        <authorList>
            <person name="Klenk H.-P."/>
        </authorList>
    </citation>
    <scope>NUCLEOTIDE SEQUENCE [LARGE SCALE GENOMIC DNA]</scope>
    <source>
        <strain evidence="5 6">DSM 45511</strain>
    </source>
</reference>
<evidence type="ECO:0000313" key="6">
    <source>
        <dbReference type="Proteomes" id="UP000319818"/>
    </source>
</evidence>
<dbReference type="GO" id="GO:0003677">
    <property type="term" value="F:DNA binding"/>
    <property type="evidence" value="ECO:0007669"/>
    <property type="project" value="UniProtKB-KW"/>
</dbReference>
<keyword evidence="2" id="KW-0238">DNA-binding</keyword>
<keyword evidence="1" id="KW-0805">Transcription regulation</keyword>
<dbReference type="Proteomes" id="UP000319818">
    <property type="component" value="Unassembled WGS sequence"/>
</dbReference>
<dbReference type="AlphaFoldDB" id="A0A543FW71"/>
<dbReference type="Gene3D" id="1.10.10.10">
    <property type="entry name" value="Winged helix-like DNA-binding domain superfamily/Winged helix DNA-binding domain"/>
    <property type="match status" value="1"/>
</dbReference>
<gene>
    <name evidence="5" type="ORF">FB388_5313</name>
</gene>
<evidence type="ECO:0000256" key="3">
    <source>
        <dbReference type="ARBA" id="ARBA00023163"/>
    </source>
</evidence>
<dbReference type="InterPro" id="IPR002577">
    <property type="entry name" value="HTH_HxlR"/>
</dbReference>
<proteinExistence type="predicted"/>
<name>A0A543FW71_9PSEU</name>
<keyword evidence="3" id="KW-0804">Transcription</keyword>
<evidence type="ECO:0000256" key="1">
    <source>
        <dbReference type="ARBA" id="ARBA00023015"/>
    </source>
</evidence>
<evidence type="ECO:0000259" key="4">
    <source>
        <dbReference type="PROSITE" id="PS51118"/>
    </source>
</evidence>
<comment type="caution">
    <text evidence="5">The sequence shown here is derived from an EMBL/GenBank/DDBJ whole genome shotgun (WGS) entry which is preliminary data.</text>
</comment>
<protein>
    <submittedName>
        <fullName evidence="5">HxlR family transcriptional regulator</fullName>
    </submittedName>
</protein>
<evidence type="ECO:0000313" key="5">
    <source>
        <dbReference type="EMBL" id="TQM38087.1"/>
    </source>
</evidence>
<accession>A0A543FW71</accession>
<dbReference type="Pfam" id="PF01638">
    <property type="entry name" value="HxlR"/>
    <property type="match status" value="1"/>
</dbReference>
<dbReference type="InterPro" id="IPR036390">
    <property type="entry name" value="WH_DNA-bd_sf"/>
</dbReference>
<sequence length="109" mass="12128">MTRRSDCAIAGTLDVLGDRWSLLVVRDLLFSGTLRYGDLAASPEGIPTNTLADRLRKLEDAGIVAKERYQERPPRYAYRLTDRGRMLAPVLDAMATWGTAHLPGTRRLG</sequence>
<dbReference type="InterPro" id="IPR036388">
    <property type="entry name" value="WH-like_DNA-bd_sf"/>
</dbReference>
<feature type="domain" description="HTH hxlR-type" evidence="4">
    <location>
        <begin position="7"/>
        <end position="106"/>
    </location>
</feature>
<dbReference type="SUPFAM" id="SSF46785">
    <property type="entry name" value="Winged helix' DNA-binding domain"/>
    <property type="match status" value="1"/>
</dbReference>
<dbReference type="PANTHER" id="PTHR33204:SF37">
    <property type="entry name" value="HTH-TYPE TRANSCRIPTIONAL REGULATOR YODB"/>
    <property type="match status" value="1"/>
</dbReference>
<dbReference type="EMBL" id="VFPH01000002">
    <property type="protein sequence ID" value="TQM38087.1"/>
    <property type="molecule type" value="Genomic_DNA"/>
</dbReference>